<dbReference type="SUPFAM" id="SSF47413">
    <property type="entry name" value="lambda repressor-like DNA-binding domains"/>
    <property type="match status" value="1"/>
</dbReference>
<name>A0A895XNJ0_9ACTN</name>
<proteinExistence type="predicted"/>
<dbReference type="RefSeq" id="WP_213171350.1">
    <property type="nucleotide sequence ID" value="NZ_CP070496.1"/>
</dbReference>
<evidence type="ECO:0000259" key="1">
    <source>
        <dbReference type="PROSITE" id="PS50943"/>
    </source>
</evidence>
<dbReference type="SMART" id="SM00530">
    <property type="entry name" value="HTH_XRE"/>
    <property type="match status" value="1"/>
</dbReference>
<accession>A0A895XNJ0</accession>
<dbReference type="AlphaFoldDB" id="A0A895XNJ0"/>
<evidence type="ECO:0000313" key="2">
    <source>
        <dbReference type="EMBL" id="QSB05342.1"/>
    </source>
</evidence>
<gene>
    <name evidence="2" type="ORF">JQS30_16605</name>
</gene>
<feature type="domain" description="HTH cro/C1-type" evidence="1">
    <location>
        <begin position="94"/>
        <end position="140"/>
    </location>
</feature>
<dbReference type="Pfam" id="PF01381">
    <property type="entry name" value="HTH_3"/>
    <property type="match status" value="1"/>
</dbReference>
<protein>
    <submittedName>
        <fullName evidence="2">Helix-turn-helix transcriptional regulator</fullName>
    </submittedName>
</protein>
<dbReference type="CDD" id="cd00093">
    <property type="entry name" value="HTH_XRE"/>
    <property type="match status" value="1"/>
</dbReference>
<organism evidence="2 3">
    <name type="scientific">Natronoglycomyces albus</name>
    <dbReference type="NCBI Taxonomy" id="2811108"/>
    <lineage>
        <taxon>Bacteria</taxon>
        <taxon>Bacillati</taxon>
        <taxon>Actinomycetota</taxon>
        <taxon>Actinomycetes</taxon>
        <taxon>Glycomycetales</taxon>
        <taxon>Glycomycetaceae</taxon>
        <taxon>Natronoglycomyces</taxon>
    </lineage>
</organism>
<dbReference type="InterPro" id="IPR001387">
    <property type="entry name" value="Cro/C1-type_HTH"/>
</dbReference>
<dbReference type="InterPro" id="IPR010982">
    <property type="entry name" value="Lambda_DNA-bd_dom_sf"/>
</dbReference>
<dbReference type="GO" id="GO:0003677">
    <property type="term" value="F:DNA binding"/>
    <property type="evidence" value="ECO:0007669"/>
    <property type="project" value="InterPro"/>
</dbReference>
<dbReference type="Proteomes" id="UP000662939">
    <property type="component" value="Chromosome"/>
</dbReference>
<sequence length="152" mass="16786">MALRFRNLNVSPSDPVEQWPVEAVHPAMDRGSVRDWKRLITAIDRDPWGKTARQVEHVLTYDRPYGVGNLMERVIRSARSAAADTEREAVASTIKQAIADSGLTRSEFASRIGTSVSRLSTYANGKVAPSATLMVRIERVAHEAARKTEPSA</sequence>
<keyword evidence="3" id="KW-1185">Reference proteome</keyword>
<dbReference type="KEGG" id="nav:JQS30_16605"/>
<dbReference type="PROSITE" id="PS50943">
    <property type="entry name" value="HTH_CROC1"/>
    <property type="match status" value="1"/>
</dbReference>
<evidence type="ECO:0000313" key="3">
    <source>
        <dbReference type="Proteomes" id="UP000662939"/>
    </source>
</evidence>
<dbReference type="Gene3D" id="1.10.260.40">
    <property type="entry name" value="lambda repressor-like DNA-binding domains"/>
    <property type="match status" value="1"/>
</dbReference>
<reference evidence="2" key="1">
    <citation type="submission" date="2021-02" db="EMBL/GenBank/DDBJ databases">
        <title>Natronoglycomyces albus gen. nov., sp. nov, a haloalkaliphilic actinobacterium from a soda solonchak soil.</title>
        <authorList>
            <person name="Sorokin D.Y."/>
            <person name="Khijniak T.V."/>
            <person name="Zakharycheva A.P."/>
            <person name="Boueva O.V."/>
            <person name="Ariskina E.V."/>
            <person name="Hahnke R.L."/>
            <person name="Bunk B."/>
            <person name="Sproer C."/>
            <person name="Schumann P."/>
            <person name="Evtushenko L.I."/>
            <person name="Kublanov I.V."/>
        </authorList>
    </citation>
    <scope>NUCLEOTIDE SEQUENCE</scope>
    <source>
        <strain evidence="2">DSM 106290</strain>
    </source>
</reference>
<dbReference type="EMBL" id="CP070496">
    <property type="protein sequence ID" value="QSB05342.1"/>
    <property type="molecule type" value="Genomic_DNA"/>
</dbReference>